<feature type="region of interest" description="Disordered" evidence="4">
    <location>
        <begin position="748"/>
        <end position="787"/>
    </location>
</feature>
<dbReference type="Proteomes" id="UP000789595">
    <property type="component" value="Unassembled WGS sequence"/>
</dbReference>
<keyword evidence="5" id="KW-1133">Transmembrane helix</keyword>
<dbReference type="PANTHER" id="PTHR44227:SF3">
    <property type="entry name" value="PROTEIN O-MANNOSYL-TRANSFERASE TMTC4"/>
    <property type="match status" value="1"/>
</dbReference>
<reference evidence="7" key="1">
    <citation type="submission" date="2021-01" db="EMBL/GenBank/DDBJ databases">
        <authorList>
            <person name="Corre E."/>
            <person name="Pelletier E."/>
            <person name="Niang G."/>
            <person name="Scheremetjew M."/>
            <person name="Finn R."/>
            <person name="Kale V."/>
            <person name="Holt S."/>
            <person name="Cochrane G."/>
            <person name="Meng A."/>
            <person name="Brown T."/>
            <person name="Cohen L."/>
        </authorList>
    </citation>
    <scope>NUCLEOTIDE SEQUENCE</scope>
    <source>
        <strain evidence="7">CCMP1756</strain>
    </source>
</reference>
<gene>
    <name evidence="7" type="ORF">PCAL00307_LOCUS13670</name>
    <name evidence="8" type="ORF">PECAL_1P03980</name>
</gene>
<dbReference type="EMBL" id="HBIW01015865">
    <property type="protein sequence ID" value="CAE0698234.1"/>
    <property type="molecule type" value="Transcribed_RNA"/>
</dbReference>
<feature type="transmembrane region" description="Helical" evidence="5">
    <location>
        <begin position="191"/>
        <end position="215"/>
    </location>
</feature>
<keyword evidence="9" id="KW-1185">Reference proteome</keyword>
<feature type="compositionally biased region" description="Pro residues" evidence="4">
    <location>
        <begin position="763"/>
        <end position="780"/>
    </location>
</feature>
<evidence type="ECO:0000313" key="9">
    <source>
        <dbReference type="Proteomes" id="UP000789595"/>
    </source>
</evidence>
<evidence type="ECO:0000256" key="4">
    <source>
        <dbReference type="SAM" id="MobiDB-lite"/>
    </source>
</evidence>
<dbReference type="Gene3D" id="1.25.40.10">
    <property type="entry name" value="Tetratricopeptide repeat domain"/>
    <property type="match status" value="2"/>
</dbReference>
<keyword evidence="3 5" id="KW-0472">Membrane</keyword>
<keyword evidence="2" id="KW-0802">TPR repeat</keyword>
<sequence>MKPRGLLPRMLVWCDRHPRKAAFLLSLALHVNSVRNGVVWDDRASVTYNKDVATGPDYLNHDYWGQPMAAPDSHKSWRPLATWSFRMNYLVHGYAPLGYHLVNVLLHACSCALMLSVARNAFRKDETSARLATLIFVVHPTHSEPVASVVGRADVLGGFLALFAIVLYQRGGFAAMLAFVVALLASLAKEVGVATFALFVAFDVVDVICASPTVMKAGKRLARSKAFILRTTAALTGVLGVLWLHTRRHGQHLLYKWTLLENSVAADLADDRLATYLTYAHFHWRYFVKLITPCYLCYDYGYPCLPHILHLNDRRNAYPLILYSFIAYMAYEGLSNKKRHVLLALALGLVPFLPAAHILLPVGTPVGERLLYLPSVGFSIGVAALCRYLKVDEVCSSAPDTGLYSSIVPSRGAVSRSQKLSLLSALLLGSIRTVDRNSAWSSERSLFEASLDVCPRSLKILNNLALVLLNGHDAETIKQRDLPRARALLDDALGTYKGFPSALFNRGLVHHLEDRRVAAARDFADALTATPGGTDQRIETYLGQELWLLAKPLEFLNDPKIQLLRMSLIDLAADHIQRGDPELPLTHWAAASIAFERDDFEAAEISSVNAWNLSEQYREQGIHPDRWVKADACLNLIGLARRGRKDDQGALVAFEACLERVPGSSECLANAASILSDQGSDDQRTADFYERAMQVAPDSPEVLNNYGFFLETRGRVQEALEKYEKAAQLLLPAVHHQIDTNVRNARERLARGDVGVPDSQRARPPPPPPPEVKASAPPPRYTWSTKA</sequence>
<feature type="transmembrane region" description="Helical" evidence="5">
    <location>
        <begin position="97"/>
        <end position="118"/>
    </location>
</feature>
<dbReference type="GO" id="GO:0005783">
    <property type="term" value="C:endoplasmic reticulum"/>
    <property type="evidence" value="ECO:0007669"/>
    <property type="project" value="TreeGrafter"/>
</dbReference>
<evidence type="ECO:0000256" key="5">
    <source>
        <dbReference type="SAM" id="Phobius"/>
    </source>
</evidence>
<proteinExistence type="predicted"/>
<dbReference type="InterPro" id="IPR013618">
    <property type="entry name" value="TMTC_DUF1736"/>
</dbReference>
<dbReference type="GO" id="GO:0000030">
    <property type="term" value="F:mannosyltransferase activity"/>
    <property type="evidence" value="ECO:0007669"/>
    <property type="project" value="TreeGrafter"/>
</dbReference>
<feature type="transmembrane region" description="Helical" evidence="5">
    <location>
        <begin position="317"/>
        <end position="334"/>
    </location>
</feature>
<dbReference type="GO" id="GO:0030968">
    <property type="term" value="P:endoplasmic reticulum unfolded protein response"/>
    <property type="evidence" value="ECO:0007669"/>
    <property type="project" value="TreeGrafter"/>
</dbReference>
<dbReference type="OrthoDB" id="66906at2759"/>
<keyword evidence="5" id="KW-0812">Transmembrane</keyword>
<evidence type="ECO:0000259" key="6">
    <source>
        <dbReference type="Pfam" id="PF08409"/>
    </source>
</evidence>
<dbReference type="AlphaFoldDB" id="A0A7S3ZYJ5"/>
<feature type="domain" description="DUF1736" evidence="6">
    <location>
        <begin position="269"/>
        <end position="326"/>
    </location>
</feature>
<dbReference type="InterPro" id="IPR011990">
    <property type="entry name" value="TPR-like_helical_dom_sf"/>
</dbReference>
<feature type="transmembrane region" description="Helical" evidence="5">
    <location>
        <begin position="341"/>
        <end position="359"/>
    </location>
</feature>
<evidence type="ECO:0000313" key="8">
    <source>
        <dbReference type="EMBL" id="CAH0364049.1"/>
    </source>
</evidence>
<organism evidence="7">
    <name type="scientific">Pelagomonas calceolata</name>
    <dbReference type="NCBI Taxonomy" id="35677"/>
    <lineage>
        <taxon>Eukaryota</taxon>
        <taxon>Sar</taxon>
        <taxon>Stramenopiles</taxon>
        <taxon>Ochrophyta</taxon>
        <taxon>Pelagophyceae</taxon>
        <taxon>Pelagomonadales</taxon>
        <taxon>Pelagomonadaceae</taxon>
        <taxon>Pelagomonas</taxon>
    </lineage>
</organism>
<dbReference type="PANTHER" id="PTHR44227">
    <property type="match status" value="1"/>
</dbReference>
<dbReference type="Pfam" id="PF08409">
    <property type="entry name" value="TMTC_DUF1736"/>
    <property type="match status" value="1"/>
</dbReference>
<evidence type="ECO:0000256" key="3">
    <source>
        <dbReference type="ARBA" id="ARBA00023136"/>
    </source>
</evidence>
<feature type="transmembrane region" description="Helical" evidence="5">
    <location>
        <begin position="159"/>
        <end position="185"/>
    </location>
</feature>
<name>A0A7S3ZYJ5_9STRA</name>
<evidence type="ECO:0000256" key="2">
    <source>
        <dbReference type="ARBA" id="ARBA00022803"/>
    </source>
</evidence>
<dbReference type="SUPFAM" id="SSF48452">
    <property type="entry name" value="TPR-like"/>
    <property type="match status" value="1"/>
</dbReference>
<reference evidence="8" key="2">
    <citation type="submission" date="2021-11" db="EMBL/GenBank/DDBJ databases">
        <authorList>
            <consortium name="Genoscope - CEA"/>
            <person name="William W."/>
        </authorList>
    </citation>
    <scope>NUCLEOTIDE SEQUENCE</scope>
</reference>
<dbReference type="InterPro" id="IPR052346">
    <property type="entry name" value="O-mannosyl-transferase_TMTC"/>
</dbReference>
<dbReference type="EMBL" id="CAKKNE010000001">
    <property type="protein sequence ID" value="CAH0364049.1"/>
    <property type="molecule type" value="Genomic_DNA"/>
</dbReference>
<evidence type="ECO:0000256" key="1">
    <source>
        <dbReference type="ARBA" id="ARBA00022737"/>
    </source>
</evidence>
<evidence type="ECO:0000313" key="7">
    <source>
        <dbReference type="EMBL" id="CAE0698234.1"/>
    </source>
</evidence>
<feature type="transmembrane region" description="Helical" evidence="5">
    <location>
        <begin position="227"/>
        <end position="245"/>
    </location>
</feature>
<protein>
    <recommendedName>
        <fullName evidence="6">DUF1736 domain-containing protein</fullName>
    </recommendedName>
</protein>
<dbReference type="GO" id="GO:0035269">
    <property type="term" value="P:protein O-linked glycosylation via mannose"/>
    <property type="evidence" value="ECO:0007669"/>
    <property type="project" value="TreeGrafter"/>
</dbReference>
<keyword evidence="1" id="KW-0677">Repeat</keyword>
<accession>A0A7S3ZYJ5</accession>